<organism evidence="2 3">
    <name type="scientific">Rhipicephalus microplus</name>
    <name type="common">Cattle tick</name>
    <name type="synonym">Boophilus microplus</name>
    <dbReference type="NCBI Taxonomy" id="6941"/>
    <lineage>
        <taxon>Eukaryota</taxon>
        <taxon>Metazoa</taxon>
        <taxon>Ecdysozoa</taxon>
        <taxon>Arthropoda</taxon>
        <taxon>Chelicerata</taxon>
        <taxon>Arachnida</taxon>
        <taxon>Acari</taxon>
        <taxon>Parasitiformes</taxon>
        <taxon>Ixodida</taxon>
        <taxon>Ixodoidea</taxon>
        <taxon>Ixodidae</taxon>
        <taxon>Rhipicephalinae</taxon>
        <taxon>Rhipicephalus</taxon>
        <taxon>Boophilus</taxon>
    </lineage>
</organism>
<feature type="compositionally biased region" description="Low complexity" evidence="1">
    <location>
        <begin position="90"/>
        <end position="146"/>
    </location>
</feature>
<dbReference type="EMBL" id="JABSTU010000002">
    <property type="protein sequence ID" value="KAH8037651.1"/>
    <property type="molecule type" value="Genomic_DNA"/>
</dbReference>
<reference evidence="2" key="1">
    <citation type="journal article" date="2020" name="Cell">
        <title>Large-Scale Comparative Analyses of Tick Genomes Elucidate Their Genetic Diversity and Vector Capacities.</title>
        <authorList>
            <consortium name="Tick Genome and Microbiome Consortium (TIGMIC)"/>
            <person name="Jia N."/>
            <person name="Wang J."/>
            <person name="Shi W."/>
            <person name="Du L."/>
            <person name="Sun Y."/>
            <person name="Zhan W."/>
            <person name="Jiang J.F."/>
            <person name="Wang Q."/>
            <person name="Zhang B."/>
            <person name="Ji P."/>
            <person name="Bell-Sakyi L."/>
            <person name="Cui X.M."/>
            <person name="Yuan T.T."/>
            <person name="Jiang B.G."/>
            <person name="Yang W.F."/>
            <person name="Lam T.T."/>
            <person name="Chang Q.C."/>
            <person name="Ding S.J."/>
            <person name="Wang X.J."/>
            <person name="Zhu J.G."/>
            <person name="Ruan X.D."/>
            <person name="Zhao L."/>
            <person name="Wei J.T."/>
            <person name="Ye R.Z."/>
            <person name="Que T.C."/>
            <person name="Du C.H."/>
            <person name="Zhou Y.H."/>
            <person name="Cheng J.X."/>
            <person name="Dai P.F."/>
            <person name="Guo W.B."/>
            <person name="Han X.H."/>
            <person name="Huang E.J."/>
            <person name="Li L.F."/>
            <person name="Wei W."/>
            <person name="Gao Y.C."/>
            <person name="Liu J.Z."/>
            <person name="Shao H.Z."/>
            <person name="Wang X."/>
            <person name="Wang C.C."/>
            <person name="Yang T.C."/>
            <person name="Huo Q.B."/>
            <person name="Li W."/>
            <person name="Chen H.Y."/>
            <person name="Chen S.E."/>
            <person name="Zhou L.G."/>
            <person name="Ni X.B."/>
            <person name="Tian J.H."/>
            <person name="Sheng Y."/>
            <person name="Liu T."/>
            <person name="Pan Y.S."/>
            <person name="Xia L.Y."/>
            <person name="Li J."/>
            <person name="Zhao F."/>
            <person name="Cao W.C."/>
        </authorList>
    </citation>
    <scope>NUCLEOTIDE SEQUENCE</scope>
    <source>
        <strain evidence="2">Rmic-2018</strain>
    </source>
</reference>
<feature type="region of interest" description="Disordered" evidence="1">
    <location>
        <begin position="87"/>
        <end position="146"/>
    </location>
</feature>
<evidence type="ECO:0000313" key="3">
    <source>
        <dbReference type="Proteomes" id="UP000821866"/>
    </source>
</evidence>
<dbReference type="AlphaFoldDB" id="A0A9J6ET28"/>
<proteinExistence type="predicted"/>
<protein>
    <submittedName>
        <fullName evidence="2">Uncharacterized protein</fullName>
    </submittedName>
</protein>
<feature type="region of interest" description="Disordered" evidence="1">
    <location>
        <begin position="273"/>
        <end position="316"/>
    </location>
</feature>
<reference evidence="2" key="2">
    <citation type="submission" date="2021-09" db="EMBL/GenBank/DDBJ databases">
        <authorList>
            <person name="Jia N."/>
            <person name="Wang J."/>
            <person name="Shi W."/>
            <person name="Du L."/>
            <person name="Sun Y."/>
            <person name="Zhan W."/>
            <person name="Jiang J."/>
            <person name="Wang Q."/>
            <person name="Zhang B."/>
            <person name="Ji P."/>
            <person name="Sakyi L.B."/>
            <person name="Cui X."/>
            <person name="Yuan T."/>
            <person name="Jiang B."/>
            <person name="Yang W."/>
            <person name="Lam T.T.-Y."/>
            <person name="Chang Q."/>
            <person name="Ding S."/>
            <person name="Wang X."/>
            <person name="Zhu J."/>
            <person name="Ruan X."/>
            <person name="Zhao L."/>
            <person name="Wei J."/>
            <person name="Que T."/>
            <person name="Du C."/>
            <person name="Cheng J."/>
            <person name="Dai P."/>
            <person name="Han X."/>
            <person name="Huang E."/>
            <person name="Gao Y."/>
            <person name="Liu J."/>
            <person name="Shao H."/>
            <person name="Ye R."/>
            <person name="Li L."/>
            <person name="Wei W."/>
            <person name="Wang X."/>
            <person name="Wang C."/>
            <person name="Huo Q."/>
            <person name="Li W."/>
            <person name="Guo W."/>
            <person name="Chen H."/>
            <person name="Chen S."/>
            <person name="Zhou L."/>
            <person name="Zhou L."/>
            <person name="Ni X."/>
            <person name="Tian J."/>
            <person name="Zhou Y."/>
            <person name="Sheng Y."/>
            <person name="Liu T."/>
            <person name="Pan Y."/>
            <person name="Xia L."/>
            <person name="Li J."/>
            <person name="Zhao F."/>
            <person name="Cao W."/>
        </authorList>
    </citation>
    <scope>NUCLEOTIDE SEQUENCE</scope>
    <source>
        <strain evidence="2">Rmic-2018</strain>
        <tissue evidence="2">Larvae</tissue>
    </source>
</reference>
<accession>A0A9J6ET28</accession>
<gene>
    <name evidence="2" type="ORF">HPB51_015085</name>
</gene>
<evidence type="ECO:0000313" key="2">
    <source>
        <dbReference type="EMBL" id="KAH8037651.1"/>
    </source>
</evidence>
<evidence type="ECO:0000256" key="1">
    <source>
        <dbReference type="SAM" id="MobiDB-lite"/>
    </source>
</evidence>
<feature type="compositionally biased region" description="Polar residues" evidence="1">
    <location>
        <begin position="303"/>
        <end position="316"/>
    </location>
</feature>
<dbReference type="VEuPathDB" id="VectorBase:LOC119177831"/>
<dbReference type="Proteomes" id="UP000821866">
    <property type="component" value="Chromosome 10"/>
</dbReference>
<sequence length="536" mass="59639">MMLLKFRVLSCKLNSASTRSTRTLSGRIGKRVRQFHEVCLRAARRTKENPIARLTDQPVPEVEDLLQLFPSVVCGLIFLSFRPSQATPQTTSDSSGGNDTSQATSASHHTAAHSTPKTPETPATSAPTSTSMATSATVPHSESSASATTSSTSAFTLICAFEYLLHPLTKDTPQCTDFVYIRFFVYSYQTNMEPIVFEEKKRFDGVAKLYYDDTALVWRRFSSYRALDNNVRNSKRHFPYSRWFVGMWGTTFTRLVDTEAAFTLSIPAAESAPNPVRRRLDPPKGPSPRRSLSDRFLRRLPSNRSPRTNRSASQGILKNGGQARLTCYAAVHTFRAASNPILDPSWVYIHTAAIWPGGHGRVPESMVADMLRDADVVGISTSNTTDEPNIILGRAGPNTAPYKAASPPNPIRPVGPGTRGMLDILAEFPHWKTVLKRASLCFSLTTSINYMRSSANPIDFVSEIHSVDDVQRYHRLRANAMLEAYGDDKCIVFEDMGEDYEEAGFDYANQHVFFGKMAMIKAVYDVMVKRYGVPFP</sequence>
<keyword evidence="3" id="KW-1185">Reference proteome</keyword>
<name>A0A9J6ET28_RHIMP</name>
<comment type="caution">
    <text evidence="2">The sequence shown here is derived from an EMBL/GenBank/DDBJ whole genome shotgun (WGS) entry which is preliminary data.</text>
</comment>